<proteinExistence type="predicted"/>
<dbReference type="Ensembl" id="ENSECRT00000008405.1">
    <property type="protein sequence ID" value="ENSECRP00000008272.1"/>
    <property type="gene ID" value="ENSECRG00000005528.1"/>
</dbReference>
<evidence type="ECO:0000313" key="4">
    <source>
        <dbReference type="Ensembl" id="ENSECRP00000008272.1"/>
    </source>
</evidence>
<dbReference type="Proteomes" id="UP000694620">
    <property type="component" value="Chromosome 4"/>
</dbReference>
<dbReference type="InterPro" id="IPR046331">
    <property type="entry name" value="GPAM1-like"/>
</dbReference>
<dbReference type="PANTHER" id="PTHR46370:SF1">
    <property type="entry name" value="GPALPP MOTIFS-CONTAINING PROTEIN 1"/>
    <property type="match status" value="1"/>
</dbReference>
<gene>
    <name evidence="4" type="primary">GPALPP1</name>
    <name evidence="4" type="synonym">gpalpp1</name>
</gene>
<feature type="compositionally biased region" description="Basic residues" evidence="2">
    <location>
        <begin position="87"/>
        <end position="96"/>
    </location>
</feature>
<keyword evidence="5" id="KW-1185">Reference proteome</keyword>
<feature type="compositionally biased region" description="Basic and acidic residues" evidence="2">
    <location>
        <begin position="323"/>
        <end position="334"/>
    </location>
</feature>
<feature type="region of interest" description="Disordered" evidence="2">
    <location>
        <begin position="1"/>
        <end position="192"/>
    </location>
</feature>
<dbReference type="Pfam" id="PF12572">
    <property type="entry name" value="DUF3752"/>
    <property type="match status" value="1"/>
</dbReference>
<dbReference type="AlphaFoldDB" id="A0A8C4RVI1"/>
<dbReference type="CTD" id="55425"/>
<reference evidence="4" key="1">
    <citation type="submission" date="2021-06" db="EMBL/GenBank/DDBJ databases">
        <authorList>
            <consortium name="Wellcome Sanger Institute Data Sharing"/>
        </authorList>
    </citation>
    <scope>NUCLEOTIDE SEQUENCE [LARGE SCALE GENOMIC DNA]</scope>
</reference>
<evidence type="ECO:0000256" key="2">
    <source>
        <dbReference type="SAM" id="MobiDB-lite"/>
    </source>
</evidence>
<dbReference type="InterPro" id="IPR022226">
    <property type="entry name" value="DUF3752"/>
</dbReference>
<sequence>MSKDIIGPALPPDYKKEKNEDCSGEESDGVAGPALPPGYKVQNSSGSSEDTDEDERNFKRGQPAGPALPPGYSNHAMWDSDEEESSKKKRRIRNVVKKIDTEQDDKDESDFFGPALPPGYQQTQESPERPIIGPALPPEFTRVTEEDDFEDYIGPALPPGYNKSESSSDNDEIVGPVPSKGETEDNTALEIDRRAQRMKRKLLTGDDEAKELVRETWMTELPPELQHFGLGSRSFKKRAGPESKDRSIWTDTPADKERKARELLEGKIPSRASKDDCSAPSERDRKLAEEVEIYNKSKRSEALIDMHAKKLKKKSEAEAGMPTERRPFDRDQDLQVNRFDEAQKKAIIKKSQELNTRFSHSKNSMFL</sequence>
<feature type="compositionally biased region" description="Basic and acidic residues" evidence="2">
    <location>
        <begin position="239"/>
        <end position="265"/>
    </location>
</feature>
<evidence type="ECO:0000256" key="1">
    <source>
        <dbReference type="ARBA" id="ARBA00023489"/>
    </source>
</evidence>
<reference evidence="4" key="3">
    <citation type="submission" date="2025-09" db="UniProtKB">
        <authorList>
            <consortium name="Ensembl"/>
        </authorList>
    </citation>
    <scope>IDENTIFICATION</scope>
</reference>
<reference evidence="4" key="2">
    <citation type="submission" date="2025-08" db="UniProtKB">
        <authorList>
            <consortium name="Ensembl"/>
        </authorList>
    </citation>
    <scope>IDENTIFICATION</scope>
</reference>
<protein>
    <recommendedName>
        <fullName evidence="1">GPALPP motifs-containing protein 1</fullName>
    </recommendedName>
</protein>
<organism evidence="4 5">
    <name type="scientific">Erpetoichthys calabaricus</name>
    <name type="common">Rope fish</name>
    <name type="synonym">Calamoichthys calabaricus</name>
    <dbReference type="NCBI Taxonomy" id="27687"/>
    <lineage>
        <taxon>Eukaryota</taxon>
        <taxon>Metazoa</taxon>
        <taxon>Chordata</taxon>
        <taxon>Craniata</taxon>
        <taxon>Vertebrata</taxon>
        <taxon>Euteleostomi</taxon>
        <taxon>Actinopterygii</taxon>
        <taxon>Polypteriformes</taxon>
        <taxon>Polypteridae</taxon>
        <taxon>Erpetoichthys</taxon>
    </lineage>
</organism>
<feature type="compositionally biased region" description="Basic and acidic residues" evidence="2">
    <location>
        <begin position="272"/>
        <end position="286"/>
    </location>
</feature>
<feature type="region of interest" description="Disordered" evidence="2">
    <location>
        <begin position="311"/>
        <end position="334"/>
    </location>
</feature>
<name>A0A8C4RVI1_ERPCA</name>
<dbReference type="RefSeq" id="XP_028655504.1">
    <property type="nucleotide sequence ID" value="XM_028799671.2"/>
</dbReference>
<evidence type="ECO:0000313" key="5">
    <source>
        <dbReference type="Proteomes" id="UP000694620"/>
    </source>
</evidence>
<feature type="region of interest" description="Disordered" evidence="2">
    <location>
        <begin position="224"/>
        <end position="286"/>
    </location>
</feature>
<dbReference type="PANTHER" id="PTHR46370">
    <property type="entry name" value="GPALPP MOTIFS-CONTAINING PROTEIN 1"/>
    <property type="match status" value="1"/>
</dbReference>
<dbReference type="GeneTree" id="ENSGT00940000163575"/>
<dbReference type="OrthoDB" id="73491at2759"/>
<dbReference type="GeneID" id="114650188"/>
<evidence type="ECO:0000259" key="3">
    <source>
        <dbReference type="Pfam" id="PF12572"/>
    </source>
</evidence>
<accession>A0A8C4RVI1</accession>
<feature type="domain" description="DUF3752" evidence="3">
    <location>
        <begin position="230"/>
        <end position="359"/>
    </location>
</feature>